<dbReference type="SUPFAM" id="SSF56112">
    <property type="entry name" value="Protein kinase-like (PK-like)"/>
    <property type="match status" value="1"/>
</dbReference>
<keyword evidence="1" id="KW-0723">Serine/threonine-protein kinase</keyword>
<evidence type="ECO:0000256" key="5">
    <source>
        <dbReference type="ARBA" id="ARBA00022840"/>
    </source>
</evidence>
<keyword evidence="10" id="KW-1185">Reference proteome</keyword>
<dbReference type="GO" id="GO:0031037">
    <property type="term" value="P:myosin II filament disassembly"/>
    <property type="evidence" value="ECO:0007669"/>
    <property type="project" value="TreeGrafter"/>
</dbReference>
<feature type="region of interest" description="Disordered" evidence="6">
    <location>
        <begin position="263"/>
        <end position="303"/>
    </location>
</feature>
<feature type="compositionally biased region" description="Basic and acidic residues" evidence="6">
    <location>
        <begin position="272"/>
        <end position="283"/>
    </location>
</feature>
<keyword evidence="2" id="KW-0808">Transferase</keyword>
<dbReference type="AlphaFoldDB" id="L1IDE5"/>
<evidence type="ECO:0000256" key="2">
    <source>
        <dbReference type="ARBA" id="ARBA00022679"/>
    </source>
</evidence>
<dbReference type="InterPro" id="IPR051852">
    <property type="entry name" value="Alpha-type_PK"/>
</dbReference>
<feature type="region of interest" description="Disordered" evidence="6">
    <location>
        <begin position="343"/>
        <end position="387"/>
    </location>
</feature>
<dbReference type="InterPro" id="IPR011009">
    <property type="entry name" value="Kinase-like_dom_sf"/>
</dbReference>
<organism evidence="8">
    <name type="scientific">Guillardia theta (strain CCMP2712)</name>
    <name type="common">Cryptophyte</name>
    <dbReference type="NCBI Taxonomy" id="905079"/>
    <lineage>
        <taxon>Eukaryota</taxon>
        <taxon>Cryptophyceae</taxon>
        <taxon>Pyrenomonadales</taxon>
        <taxon>Geminigeraceae</taxon>
        <taxon>Guillardia</taxon>
    </lineage>
</organism>
<dbReference type="HOGENOM" id="CLU_714651_0_0_1"/>
<protein>
    <recommendedName>
        <fullName evidence="7">Alpha-type protein kinase domain-containing protein</fullName>
    </recommendedName>
</protein>
<evidence type="ECO:0000256" key="4">
    <source>
        <dbReference type="ARBA" id="ARBA00022777"/>
    </source>
</evidence>
<dbReference type="GO" id="GO:0004674">
    <property type="term" value="F:protein serine/threonine kinase activity"/>
    <property type="evidence" value="ECO:0007669"/>
    <property type="project" value="UniProtKB-KW"/>
</dbReference>
<dbReference type="Proteomes" id="UP000011087">
    <property type="component" value="Unassembled WGS sequence"/>
</dbReference>
<dbReference type="Pfam" id="PF02816">
    <property type="entry name" value="Alpha_kinase"/>
    <property type="match status" value="1"/>
</dbReference>
<dbReference type="KEGG" id="gtt:GUITHDRAFT_119862"/>
<gene>
    <name evidence="8" type="ORF">GUITHDRAFT_119862</name>
</gene>
<evidence type="ECO:0000256" key="1">
    <source>
        <dbReference type="ARBA" id="ARBA00022527"/>
    </source>
</evidence>
<reference evidence="9" key="3">
    <citation type="submission" date="2015-06" db="UniProtKB">
        <authorList>
            <consortium name="EnsemblProtists"/>
        </authorList>
    </citation>
    <scope>IDENTIFICATION</scope>
</reference>
<feature type="domain" description="Alpha-type protein kinase" evidence="7">
    <location>
        <begin position="13"/>
        <end position="218"/>
    </location>
</feature>
<evidence type="ECO:0000256" key="3">
    <source>
        <dbReference type="ARBA" id="ARBA00022741"/>
    </source>
</evidence>
<dbReference type="STRING" id="905079.L1IDE5"/>
<dbReference type="RefSeq" id="XP_005820914.1">
    <property type="nucleotide sequence ID" value="XM_005820857.1"/>
</dbReference>
<dbReference type="GO" id="GO:1903013">
    <property type="term" value="P:response to differentiation-inducing factor 1"/>
    <property type="evidence" value="ECO:0007669"/>
    <property type="project" value="TreeGrafter"/>
</dbReference>
<proteinExistence type="predicted"/>
<dbReference type="PANTHER" id="PTHR45992">
    <property type="entry name" value="EUKARYOTIC ELONGATION FACTOR 2 KINASE-RELATED"/>
    <property type="match status" value="1"/>
</dbReference>
<reference evidence="8 10" key="1">
    <citation type="journal article" date="2012" name="Nature">
        <title>Algal genomes reveal evolutionary mosaicism and the fate of nucleomorphs.</title>
        <authorList>
            <consortium name="DOE Joint Genome Institute"/>
            <person name="Curtis B.A."/>
            <person name="Tanifuji G."/>
            <person name="Burki F."/>
            <person name="Gruber A."/>
            <person name="Irimia M."/>
            <person name="Maruyama S."/>
            <person name="Arias M.C."/>
            <person name="Ball S.G."/>
            <person name="Gile G.H."/>
            <person name="Hirakawa Y."/>
            <person name="Hopkins J.F."/>
            <person name="Kuo A."/>
            <person name="Rensing S.A."/>
            <person name="Schmutz J."/>
            <person name="Symeonidi A."/>
            <person name="Elias M."/>
            <person name="Eveleigh R.J."/>
            <person name="Herman E.K."/>
            <person name="Klute M.J."/>
            <person name="Nakayama T."/>
            <person name="Obornik M."/>
            <person name="Reyes-Prieto A."/>
            <person name="Armbrust E.V."/>
            <person name="Aves S.J."/>
            <person name="Beiko R.G."/>
            <person name="Coutinho P."/>
            <person name="Dacks J.B."/>
            <person name="Durnford D.G."/>
            <person name="Fast N.M."/>
            <person name="Green B.R."/>
            <person name="Grisdale C.J."/>
            <person name="Hempel F."/>
            <person name="Henrissat B."/>
            <person name="Hoppner M.P."/>
            <person name="Ishida K."/>
            <person name="Kim E."/>
            <person name="Koreny L."/>
            <person name="Kroth P.G."/>
            <person name="Liu Y."/>
            <person name="Malik S.B."/>
            <person name="Maier U.G."/>
            <person name="McRose D."/>
            <person name="Mock T."/>
            <person name="Neilson J.A."/>
            <person name="Onodera N.T."/>
            <person name="Poole A.M."/>
            <person name="Pritham E.J."/>
            <person name="Richards T.A."/>
            <person name="Rocap G."/>
            <person name="Roy S.W."/>
            <person name="Sarai C."/>
            <person name="Schaack S."/>
            <person name="Shirato S."/>
            <person name="Slamovits C.H."/>
            <person name="Spencer D.F."/>
            <person name="Suzuki S."/>
            <person name="Worden A.Z."/>
            <person name="Zauner S."/>
            <person name="Barry K."/>
            <person name="Bell C."/>
            <person name="Bharti A.K."/>
            <person name="Crow J.A."/>
            <person name="Grimwood J."/>
            <person name="Kramer R."/>
            <person name="Lindquist E."/>
            <person name="Lucas S."/>
            <person name="Salamov A."/>
            <person name="McFadden G.I."/>
            <person name="Lane C.E."/>
            <person name="Keeling P.J."/>
            <person name="Gray M.W."/>
            <person name="Grigoriev I.V."/>
            <person name="Archibald J.M."/>
        </authorList>
    </citation>
    <scope>NUCLEOTIDE SEQUENCE</scope>
    <source>
        <strain evidence="8 10">CCMP2712</strain>
    </source>
</reference>
<evidence type="ECO:0000313" key="10">
    <source>
        <dbReference type="Proteomes" id="UP000011087"/>
    </source>
</evidence>
<sequence length="387" mass="43823">MRYEEPEIAVKYTYDQLQDKWKREKVQVTLAHSPLIQGRMMVCYKMVQVSPPIEGVLVAKMFTKQVKPEIYFEEAMTQMLADSYALEFNKRSRKRKVCFLPVSVYQLRERGGQLVNVEPFLKGDYIKHNDNDGNVETGDELPQAFSHFSWEASNGQLLIVDIQGVANFYTDPQVGSVHVACCTQLTVVQGNLGMKGIESFLSTHTCNSICRSLRLPQYQFGRCVEEVEEQQLHKQALVDDDRRSQSPLRWNSGNAYGRGLERAVSSITSDDSPPKDRRVRERPASGYSLNDELDPGCKPPTGLSMHKPIAKIVRRKKKLLGLCHIHDEGPAVSSFEFQGLRLSNEEPAEAPSSASTRNYSTSKKAPSAHRSKRDTSPVWRGNSEHDW</sequence>
<evidence type="ECO:0000256" key="6">
    <source>
        <dbReference type="SAM" id="MobiDB-lite"/>
    </source>
</evidence>
<dbReference type="EMBL" id="JH993124">
    <property type="protein sequence ID" value="EKX33934.1"/>
    <property type="molecule type" value="Genomic_DNA"/>
</dbReference>
<dbReference type="Gene3D" id="3.30.200.20">
    <property type="entry name" value="Phosphorylase Kinase, domain 1"/>
    <property type="match status" value="2"/>
</dbReference>
<evidence type="ECO:0000259" key="7">
    <source>
        <dbReference type="PROSITE" id="PS51158"/>
    </source>
</evidence>
<feature type="compositionally biased region" description="Polar residues" evidence="6">
    <location>
        <begin position="352"/>
        <end position="364"/>
    </location>
</feature>
<keyword evidence="5" id="KW-0067">ATP-binding</keyword>
<name>L1IDE5_GUITC</name>
<dbReference type="PROSITE" id="PS51158">
    <property type="entry name" value="ALPHA_KINASE"/>
    <property type="match status" value="1"/>
</dbReference>
<evidence type="ECO:0000313" key="9">
    <source>
        <dbReference type="EnsemblProtists" id="EKX33934"/>
    </source>
</evidence>
<dbReference type="PANTHER" id="PTHR45992:SF2">
    <property type="entry name" value="EUKARYOTIC ELONGATION FACTOR 2 KINASE"/>
    <property type="match status" value="1"/>
</dbReference>
<accession>L1IDE5</accession>
<dbReference type="InterPro" id="IPR004166">
    <property type="entry name" value="a-kinase_dom"/>
</dbReference>
<dbReference type="EnsemblProtists" id="EKX33934">
    <property type="protein sequence ID" value="EKX33934"/>
    <property type="gene ID" value="GUITHDRAFT_119862"/>
</dbReference>
<keyword evidence="4" id="KW-0418">Kinase</keyword>
<dbReference type="eggNOG" id="ENOG502QVA3">
    <property type="taxonomic scope" value="Eukaryota"/>
</dbReference>
<dbReference type="GO" id="GO:0005524">
    <property type="term" value="F:ATP binding"/>
    <property type="evidence" value="ECO:0007669"/>
    <property type="project" value="UniProtKB-KW"/>
</dbReference>
<keyword evidence="3" id="KW-0547">Nucleotide-binding</keyword>
<dbReference type="Gene3D" id="3.20.200.10">
    <property type="entry name" value="MHCK/EF2 kinase"/>
    <property type="match status" value="1"/>
</dbReference>
<dbReference type="GeneID" id="17290670"/>
<reference evidence="10" key="2">
    <citation type="submission" date="2012-11" db="EMBL/GenBank/DDBJ databases">
        <authorList>
            <person name="Kuo A."/>
            <person name="Curtis B.A."/>
            <person name="Tanifuji G."/>
            <person name="Burki F."/>
            <person name="Gruber A."/>
            <person name="Irimia M."/>
            <person name="Maruyama S."/>
            <person name="Arias M.C."/>
            <person name="Ball S.G."/>
            <person name="Gile G.H."/>
            <person name="Hirakawa Y."/>
            <person name="Hopkins J.F."/>
            <person name="Rensing S.A."/>
            <person name="Schmutz J."/>
            <person name="Symeonidi A."/>
            <person name="Elias M."/>
            <person name="Eveleigh R.J."/>
            <person name="Herman E.K."/>
            <person name="Klute M.J."/>
            <person name="Nakayama T."/>
            <person name="Obornik M."/>
            <person name="Reyes-Prieto A."/>
            <person name="Armbrust E.V."/>
            <person name="Aves S.J."/>
            <person name="Beiko R.G."/>
            <person name="Coutinho P."/>
            <person name="Dacks J.B."/>
            <person name="Durnford D.G."/>
            <person name="Fast N.M."/>
            <person name="Green B.R."/>
            <person name="Grisdale C."/>
            <person name="Hempe F."/>
            <person name="Henrissat B."/>
            <person name="Hoppner M.P."/>
            <person name="Ishida K.-I."/>
            <person name="Kim E."/>
            <person name="Koreny L."/>
            <person name="Kroth P.G."/>
            <person name="Liu Y."/>
            <person name="Malik S.-B."/>
            <person name="Maier U.G."/>
            <person name="McRose D."/>
            <person name="Mock T."/>
            <person name="Neilson J.A."/>
            <person name="Onodera N.T."/>
            <person name="Poole A.M."/>
            <person name="Pritham E.J."/>
            <person name="Richards T.A."/>
            <person name="Rocap G."/>
            <person name="Roy S.W."/>
            <person name="Sarai C."/>
            <person name="Schaack S."/>
            <person name="Shirato S."/>
            <person name="Slamovits C.H."/>
            <person name="Spencer D.F."/>
            <person name="Suzuki S."/>
            <person name="Worden A.Z."/>
            <person name="Zauner S."/>
            <person name="Barry K."/>
            <person name="Bell C."/>
            <person name="Bharti A.K."/>
            <person name="Crow J.A."/>
            <person name="Grimwood J."/>
            <person name="Kramer R."/>
            <person name="Lindquist E."/>
            <person name="Lucas S."/>
            <person name="Salamov A."/>
            <person name="McFadden G.I."/>
            <person name="Lane C.E."/>
            <person name="Keeling P.J."/>
            <person name="Gray M.W."/>
            <person name="Grigoriev I.V."/>
            <person name="Archibald J.M."/>
        </authorList>
    </citation>
    <scope>NUCLEOTIDE SEQUENCE</scope>
    <source>
        <strain evidence="10">CCMP2712</strain>
    </source>
</reference>
<dbReference type="OrthoDB" id="301415at2759"/>
<dbReference type="PaxDb" id="55529-EKX33934"/>
<dbReference type="SMART" id="SM00811">
    <property type="entry name" value="Alpha_kinase"/>
    <property type="match status" value="1"/>
</dbReference>
<evidence type="ECO:0000313" key="8">
    <source>
        <dbReference type="EMBL" id="EKX33934.1"/>
    </source>
</evidence>